<dbReference type="PANTHER" id="PTHR43434">
    <property type="entry name" value="PHOSPHOGLYCOLATE PHOSPHATASE"/>
    <property type="match status" value="1"/>
</dbReference>
<dbReference type="Pfam" id="PF00702">
    <property type="entry name" value="Hydrolase"/>
    <property type="match status" value="1"/>
</dbReference>
<accession>A0AB39J7G1</accession>
<reference evidence="1" key="1">
    <citation type="submission" date="2024-06" db="EMBL/GenBank/DDBJ databases">
        <authorList>
            <person name="Atkinson C."/>
            <person name="McLean J."/>
            <person name="Gallagher L."/>
            <person name="Bor B."/>
            <person name="Mougous J."/>
        </authorList>
    </citation>
    <scope>NUCLEOTIDE SEQUENCE</scope>
    <source>
        <strain evidence="1">TM7-074</strain>
    </source>
</reference>
<dbReference type="InterPro" id="IPR050155">
    <property type="entry name" value="HAD-like_hydrolase_sf"/>
</dbReference>
<organism evidence="1">
    <name type="scientific">Candidatus Nanosynbacter sp. TM7-074</name>
    <dbReference type="NCBI Taxonomy" id="3158573"/>
    <lineage>
        <taxon>Bacteria</taxon>
        <taxon>Candidatus Saccharimonadota</taxon>
        <taxon>Candidatus Saccharimonadia</taxon>
        <taxon>Candidatus Nanosynbacterales</taxon>
        <taxon>Candidatus Nanosynbacteraceae</taxon>
        <taxon>Candidatus Nanosynbacter</taxon>
    </lineage>
</organism>
<dbReference type="AlphaFoldDB" id="A0AB39J7G1"/>
<evidence type="ECO:0000313" key="1">
    <source>
        <dbReference type="EMBL" id="XDN89789.1"/>
    </source>
</evidence>
<dbReference type="GO" id="GO:0006281">
    <property type="term" value="P:DNA repair"/>
    <property type="evidence" value="ECO:0007669"/>
    <property type="project" value="TreeGrafter"/>
</dbReference>
<keyword evidence="1" id="KW-0378">Hydrolase</keyword>
<dbReference type="EMBL" id="CP158487">
    <property type="protein sequence ID" value="XDN89789.1"/>
    <property type="molecule type" value="Genomic_DNA"/>
</dbReference>
<dbReference type="Gene3D" id="3.40.50.1000">
    <property type="entry name" value="HAD superfamily/HAD-like"/>
    <property type="match status" value="1"/>
</dbReference>
<proteinExistence type="predicted"/>
<dbReference type="GO" id="GO:0005829">
    <property type="term" value="C:cytosol"/>
    <property type="evidence" value="ECO:0007669"/>
    <property type="project" value="TreeGrafter"/>
</dbReference>
<dbReference type="GO" id="GO:0008967">
    <property type="term" value="F:phosphoglycolate phosphatase activity"/>
    <property type="evidence" value="ECO:0007669"/>
    <property type="project" value="TreeGrafter"/>
</dbReference>
<sequence length="193" mass="21719">MYEKCIKALGGTPLSKEEYWEMKRANVSWDKLLPLSGLSIDEKDAYLKLFIDRIESQEELGADELFKDSLRTLEQLRANDNKLYLLSLRRNANALDWQIEHLGIRHLFEKILSGHSDTKEGTLLKKADIVRQTVDNPSEVVIIGDTEADIAAAQQLGATSIALMSGIRNEEFLSAMQPNYLVDGIGDVNNIKL</sequence>
<name>A0AB39J7G1_9BACT</name>
<dbReference type="SUPFAM" id="SSF56784">
    <property type="entry name" value="HAD-like"/>
    <property type="match status" value="1"/>
</dbReference>
<dbReference type="InterPro" id="IPR036412">
    <property type="entry name" value="HAD-like_sf"/>
</dbReference>
<dbReference type="RefSeq" id="WP_369000358.1">
    <property type="nucleotide sequence ID" value="NZ_CP158487.1"/>
</dbReference>
<gene>
    <name evidence="1" type="ORF">TM074_03755</name>
</gene>
<dbReference type="InterPro" id="IPR023214">
    <property type="entry name" value="HAD_sf"/>
</dbReference>
<dbReference type="PANTHER" id="PTHR43434:SF1">
    <property type="entry name" value="PHOSPHOGLYCOLATE PHOSPHATASE"/>
    <property type="match status" value="1"/>
</dbReference>
<protein>
    <submittedName>
        <fullName evidence="1">HAD hydrolase-like protein</fullName>
    </submittedName>
</protein>